<evidence type="ECO:0000256" key="2">
    <source>
        <dbReference type="ARBA" id="ARBA00012438"/>
    </source>
</evidence>
<keyword evidence="3" id="KW-0808">Transferase</keyword>
<dbReference type="PANTHER" id="PTHR43711:SF26">
    <property type="entry name" value="SENSOR HISTIDINE KINASE RCSC"/>
    <property type="match status" value="1"/>
</dbReference>
<evidence type="ECO:0000256" key="5">
    <source>
        <dbReference type="ARBA" id="ARBA00023012"/>
    </source>
</evidence>
<comment type="catalytic activity">
    <reaction evidence="1">
        <text>ATP + protein L-histidine = ADP + protein N-phospho-L-histidine.</text>
        <dbReference type="EC" id="2.7.13.3"/>
    </reaction>
</comment>
<dbReference type="Gene3D" id="3.30.565.10">
    <property type="entry name" value="Histidine kinase-like ATPase, C-terminal domain"/>
    <property type="match status" value="1"/>
</dbReference>
<dbReference type="InterPro" id="IPR004358">
    <property type="entry name" value="Sig_transdc_His_kin-like_C"/>
</dbReference>
<feature type="region of interest" description="Disordered" evidence="6">
    <location>
        <begin position="1"/>
        <end position="35"/>
    </location>
</feature>
<dbReference type="SUPFAM" id="SSF55874">
    <property type="entry name" value="ATPase domain of HSP90 chaperone/DNA topoisomerase II/histidine kinase"/>
    <property type="match status" value="1"/>
</dbReference>
<dbReference type="EC" id="2.7.13.3" evidence="2"/>
<dbReference type="Proteomes" id="UP000629371">
    <property type="component" value="Unassembled WGS sequence"/>
</dbReference>
<dbReference type="InterPro" id="IPR036890">
    <property type="entry name" value="HATPase_C_sf"/>
</dbReference>
<dbReference type="InterPro" id="IPR050736">
    <property type="entry name" value="Sensor_HK_Regulatory"/>
</dbReference>
<dbReference type="InterPro" id="IPR003594">
    <property type="entry name" value="HATPase_dom"/>
</dbReference>
<keyword evidence="9" id="KW-1185">Reference proteome</keyword>
<protein>
    <recommendedName>
        <fullName evidence="2">histidine kinase</fullName>
        <ecNumber evidence="2">2.7.13.3</ecNumber>
    </recommendedName>
</protein>
<accession>A0ABS1N3U8</accession>
<name>A0ABS1N3U8_9ACTN</name>
<dbReference type="PANTHER" id="PTHR43711">
    <property type="entry name" value="TWO-COMPONENT HISTIDINE KINASE"/>
    <property type="match status" value="1"/>
</dbReference>
<feature type="domain" description="Histidine kinase" evidence="7">
    <location>
        <begin position="42"/>
        <end position="116"/>
    </location>
</feature>
<proteinExistence type="predicted"/>
<keyword evidence="5" id="KW-0902">Two-component regulatory system</keyword>
<evidence type="ECO:0000256" key="6">
    <source>
        <dbReference type="SAM" id="MobiDB-lite"/>
    </source>
</evidence>
<evidence type="ECO:0000259" key="7">
    <source>
        <dbReference type="PROSITE" id="PS50109"/>
    </source>
</evidence>
<dbReference type="SMART" id="SM00387">
    <property type="entry name" value="HATPase_c"/>
    <property type="match status" value="1"/>
</dbReference>
<evidence type="ECO:0000313" key="9">
    <source>
        <dbReference type="Proteomes" id="UP000629371"/>
    </source>
</evidence>
<sequence>MGCHGAWRREPPHGEVRSPVGRDQQGPGPPRELGFESEGGMIAFSVASSGIGVAPSAVAVIFEAFKQADGSTNRRYGGTGLGLSLSRDIARLLDGAIYATSKPEPGSTFTLHLPLA</sequence>
<feature type="compositionally biased region" description="Basic and acidic residues" evidence="6">
    <location>
        <begin position="7"/>
        <end position="16"/>
    </location>
</feature>
<reference evidence="8 9" key="1">
    <citation type="submission" date="2021-01" db="EMBL/GenBank/DDBJ databases">
        <title>WGS of actinomycetes isolated from Thailand.</title>
        <authorList>
            <person name="Thawai C."/>
        </authorList>
    </citation>
    <scope>NUCLEOTIDE SEQUENCE [LARGE SCALE GENOMIC DNA]</scope>
    <source>
        <strain evidence="8 9">CH9-7</strain>
    </source>
</reference>
<dbReference type="PROSITE" id="PS50109">
    <property type="entry name" value="HIS_KIN"/>
    <property type="match status" value="1"/>
</dbReference>
<gene>
    <name evidence="8" type="ORF">JK360_36300</name>
</gene>
<organism evidence="8 9">
    <name type="scientific">Streptomyces siderophoricus</name>
    <dbReference type="NCBI Taxonomy" id="2802281"/>
    <lineage>
        <taxon>Bacteria</taxon>
        <taxon>Bacillati</taxon>
        <taxon>Actinomycetota</taxon>
        <taxon>Actinomycetes</taxon>
        <taxon>Kitasatosporales</taxon>
        <taxon>Streptomycetaceae</taxon>
        <taxon>Streptomyces</taxon>
    </lineage>
</organism>
<keyword evidence="4" id="KW-0418">Kinase</keyword>
<evidence type="ECO:0000256" key="1">
    <source>
        <dbReference type="ARBA" id="ARBA00000085"/>
    </source>
</evidence>
<dbReference type="Pfam" id="PF02518">
    <property type="entry name" value="HATPase_c"/>
    <property type="match status" value="1"/>
</dbReference>
<evidence type="ECO:0000256" key="3">
    <source>
        <dbReference type="ARBA" id="ARBA00022679"/>
    </source>
</evidence>
<evidence type="ECO:0000256" key="4">
    <source>
        <dbReference type="ARBA" id="ARBA00022777"/>
    </source>
</evidence>
<dbReference type="EMBL" id="JAERRI010000032">
    <property type="protein sequence ID" value="MBL1094713.1"/>
    <property type="molecule type" value="Genomic_DNA"/>
</dbReference>
<dbReference type="PRINTS" id="PR00344">
    <property type="entry name" value="BCTRLSENSOR"/>
</dbReference>
<comment type="caution">
    <text evidence="8">The sequence shown here is derived from an EMBL/GenBank/DDBJ whole genome shotgun (WGS) entry which is preliminary data.</text>
</comment>
<evidence type="ECO:0000313" key="8">
    <source>
        <dbReference type="EMBL" id="MBL1094713.1"/>
    </source>
</evidence>
<dbReference type="InterPro" id="IPR005467">
    <property type="entry name" value="His_kinase_dom"/>
</dbReference>